<keyword evidence="3" id="KW-1185">Reference proteome</keyword>
<evidence type="ECO:0000313" key="3">
    <source>
        <dbReference type="Proteomes" id="UP000325273"/>
    </source>
</evidence>
<protein>
    <submittedName>
        <fullName evidence="2">Uncharacterized protein</fullName>
    </submittedName>
</protein>
<evidence type="ECO:0000256" key="1">
    <source>
        <dbReference type="SAM" id="MobiDB-lite"/>
    </source>
</evidence>
<gene>
    <name evidence="2" type="ORF">FVF58_25250</name>
</gene>
<sequence>MTFIFHQAFYAAMLIIVGLESVTTTGLPISALYGHGALPLPHIAHRSPVIDQAGEQMGDSWRRKKPRQGPGLLKK</sequence>
<feature type="compositionally biased region" description="Basic residues" evidence="1">
    <location>
        <begin position="62"/>
        <end position="75"/>
    </location>
</feature>
<dbReference type="EMBL" id="VTUZ01000018">
    <property type="protein sequence ID" value="KAA1006860.1"/>
    <property type="molecule type" value="Genomic_DNA"/>
</dbReference>
<reference evidence="2 3" key="1">
    <citation type="submission" date="2019-08" db="EMBL/GenBank/DDBJ databases">
        <title>Paraburkholderia sp. DCY113.</title>
        <authorList>
            <person name="Kang J."/>
        </authorList>
    </citation>
    <scope>NUCLEOTIDE SEQUENCE [LARGE SCALE GENOMIC DNA]</scope>
    <source>
        <strain evidence="2 3">DCY113</strain>
    </source>
</reference>
<accession>A0A5B0GVD2</accession>
<comment type="caution">
    <text evidence="2">The sequence shown here is derived from an EMBL/GenBank/DDBJ whole genome shotgun (WGS) entry which is preliminary data.</text>
</comment>
<organism evidence="2 3">
    <name type="scientific">Paraburkholderia panacisoli</name>
    <dbReference type="NCBI Taxonomy" id="2603818"/>
    <lineage>
        <taxon>Bacteria</taxon>
        <taxon>Pseudomonadati</taxon>
        <taxon>Pseudomonadota</taxon>
        <taxon>Betaproteobacteria</taxon>
        <taxon>Burkholderiales</taxon>
        <taxon>Burkholderiaceae</taxon>
        <taxon>Paraburkholderia</taxon>
    </lineage>
</organism>
<proteinExistence type="predicted"/>
<name>A0A5B0GVD2_9BURK</name>
<feature type="region of interest" description="Disordered" evidence="1">
    <location>
        <begin position="54"/>
        <end position="75"/>
    </location>
</feature>
<dbReference type="AlphaFoldDB" id="A0A5B0GVD2"/>
<evidence type="ECO:0000313" key="2">
    <source>
        <dbReference type="EMBL" id="KAA1006860.1"/>
    </source>
</evidence>
<dbReference type="RefSeq" id="WP_149672558.1">
    <property type="nucleotide sequence ID" value="NZ_VTUZ01000018.1"/>
</dbReference>
<dbReference type="Proteomes" id="UP000325273">
    <property type="component" value="Unassembled WGS sequence"/>
</dbReference>